<dbReference type="InterPro" id="IPR015712">
    <property type="entry name" value="DNA-dir_RNA_pol_su2"/>
</dbReference>
<reference evidence="16 17" key="1">
    <citation type="submission" date="2020-07" db="EMBL/GenBank/DDBJ databases">
        <authorList>
            <person name="Feng X."/>
        </authorList>
    </citation>
    <scope>NUCLEOTIDE SEQUENCE [LARGE SCALE GENOMIC DNA]</scope>
    <source>
        <strain evidence="16 17">JCM31066</strain>
    </source>
</reference>
<dbReference type="InterPro" id="IPR019462">
    <property type="entry name" value="DNA-dir_RNA_pol_bsu_external_1"/>
</dbReference>
<comment type="similarity">
    <text evidence="6 7">Belongs to the RNA polymerase beta chain family.</text>
</comment>
<dbReference type="InterPro" id="IPR007121">
    <property type="entry name" value="RNA_pol_bsu_CS"/>
</dbReference>
<dbReference type="Gene3D" id="2.40.50.100">
    <property type="match status" value="1"/>
</dbReference>
<dbReference type="Pfam" id="PF04563">
    <property type="entry name" value="RNA_pol_Rpb2_1"/>
    <property type="match status" value="1"/>
</dbReference>
<dbReference type="InterPro" id="IPR037034">
    <property type="entry name" value="RNA_pol_Rpb2_2_sf"/>
</dbReference>
<comment type="subunit">
    <text evidence="6 8">The RNAP catalytic core consists of 2 alpha, 1 beta, 1 beta' and 1 omega subunit. When a sigma factor is associated with the core the holoenzyme is formed, which can initiate transcription.</text>
</comment>
<dbReference type="NCBIfam" id="NF001616">
    <property type="entry name" value="PRK00405.1"/>
    <property type="match status" value="1"/>
</dbReference>
<dbReference type="InterPro" id="IPR007641">
    <property type="entry name" value="RNA_pol_Rpb2_7"/>
</dbReference>
<keyword evidence="17" id="KW-1185">Reference proteome</keyword>
<keyword evidence="2 6" id="KW-0808">Transferase</keyword>
<dbReference type="CDD" id="cd00653">
    <property type="entry name" value="RNA_pol_B_RPB2"/>
    <property type="match status" value="1"/>
</dbReference>
<keyword evidence="9" id="KW-0175">Coiled coil</keyword>
<dbReference type="Gene3D" id="2.40.50.150">
    <property type="match status" value="1"/>
</dbReference>
<feature type="coiled-coil region" evidence="9">
    <location>
        <begin position="893"/>
        <end position="920"/>
    </location>
</feature>
<dbReference type="Gene3D" id="3.90.1800.10">
    <property type="entry name" value="RNA polymerase alpha subunit dimerisation domain"/>
    <property type="match status" value="1"/>
</dbReference>
<evidence type="ECO:0000259" key="12">
    <source>
        <dbReference type="Pfam" id="PF04561"/>
    </source>
</evidence>
<sequence length="1262" mass="141333">MIDRKNFGKLKEVISPPNLIENQIVSFQEFLQLDTPASQRKPIGLEAVFREVFPIQSYDERCALEYVSYNAVPSKMTEMQAIREGVTYSVSLYVKLRLREEDVIKDEEIYMGELPMVTERGSFIINGAERVIVSQLHRSPGICFEEAAHTSGKMLHSFRIIPDRGTWLEVQFDQNDLLYVYLDRRRRRRKFLITTLLRAMGYSTDFDILNLFYTLEDLDIKKALKMEDVSRLVLVEDIVDAERGVVLARSFEPLTKTIIRAFEKAGLNEVKVIDTTVDDGAIIRSLKKDPTRNEEEALRDIYKRLRPGEPPTVANAKALLKRLFQDPKRYDLGRVGRYKINQKLHLSTDLEERTINVEDITEATRYLCRLKQGDGIIDDIDHLGSRRVRTVGELLANQCRIGLARTERLVKERMTLYDQSVDSITPQKLINPKALSTVIRDFFARSQLSQFMDQINPLAELTHKRRLSALGPGGLNRERAGFEVRDVHTSHYGRICPIETPEGPNIGLINSLSTYARINEFGFIETPYRTVEDGKVSQDVVYLTADQEENHVIAQANSIIDEKTSKLTGRVTVRRLDEVYEAEPSDVDYMDVSPKQLVSVAAGLIPFLEHDDANRALMGSNMQRQGAPLLQTEAPFVGTGIEARVAADSRTVILSDIDGVVATADAKRIIVTEDGSLPSRLPTKSDPKKGIYLYELRKFLRSNAATCFNQKPIVKKGQKVKKGEVLADGASTDQGDLAIGRNALVAFMPWNGYNFEDAILISEKLIHEDVFTSIHIEEFEVTARDTKLGPEEITRDIPNVGDEALKNLNRDGVIRVGAEVKPGDILVGKITPKSETELAPEEKLLRAIFGEKAADVKDTSLVVPSGCAGIVMDVKVSSRVDREKEKLSPSDRRRQQKKINEEFRTQADKLREDLTEALSNILLGEKIPLDVINGETNEVIIPANRKITKTLLRRLAAVSRNISIDPSPVRIKIMEIVDNYQKKFDELDNERERKVESIELGDGGEAGVVKNVKVYIAAKRKIQVGDKMAGRHGNKGVVAKIVPEEDMPYLADGTPIQICLNPLGVPSRMNVGQILETHLGWACDKLGIHVATPIFDGIPEARVRGYLKEAGLPESGKAQLYDGRTGDPFDQEVVVGRMYMLKLNHLVADKIHARAVGPYSLITQQPLGGKAQYGGQRFGEMEVWALEAYGAAYTLQELLTVKSDDVQGRTKIYEQLVKGDNTLSAGTPQSFNVLMKEMQSLCLDVRLGEEDALGFKPAVQAN</sequence>
<dbReference type="InterPro" id="IPR007644">
    <property type="entry name" value="RNA_pol_bsu_protrusion"/>
</dbReference>
<organism evidence="16 17">
    <name type="scientific">Ruficoccus amylovorans</name>
    <dbReference type="NCBI Taxonomy" id="1804625"/>
    <lineage>
        <taxon>Bacteria</taxon>
        <taxon>Pseudomonadati</taxon>
        <taxon>Verrucomicrobiota</taxon>
        <taxon>Opitutia</taxon>
        <taxon>Puniceicoccales</taxon>
        <taxon>Cerasicoccaceae</taxon>
        <taxon>Ruficoccus</taxon>
    </lineage>
</organism>
<feature type="domain" description="RNA polymerase Rpb2" evidence="14">
    <location>
        <begin position="450"/>
        <end position="518"/>
    </location>
</feature>
<evidence type="ECO:0000256" key="7">
    <source>
        <dbReference type="RuleBase" id="RU000434"/>
    </source>
</evidence>
<evidence type="ECO:0000256" key="2">
    <source>
        <dbReference type="ARBA" id="ARBA00022679"/>
    </source>
</evidence>
<comment type="caution">
    <text evidence="16">The sequence shown here is derived from an EMBL/GenBank/DDBJ whole genome shotgun (WGS) entry which is preliminary data.</text>
</comment>
<evidence type="ECO:0000259" key="10">
    <source>
        <dbReference type="Pfam" id="PF00562"/>
    </source>
</evidence>
<dbReference type="Gene3D" id="2.40.270.10">
    <property type="entry name" value="DNA-directed RNA polymerase, subunit 2, domain 6"/>
    <property type="match status" value="3"/>
</dbReference>
<dbReference type="Proteomes" id="UP000546464">
    <property type="component" value="Unassembled WGS sequence"/>
</dbReference>
<dbReference type="InterPro" id="IPR007642">
    <property type="entry name" value="RNA_pol_Rpb2_2"/>
</dbReference>
<protein>
    <recommendedName>
        <fullName evidence="6 8">DNA-directed RNA polymerase subunit beta</fullName>
        <shortName evidence="6">RNAP subunit beta</shortName>
        <ecNumber evidence="6 8">2.7.7.6</ecNumber>
    </recommendedName>
    <alternativeName>
        <fullName evidence="6">RNA polymerase subunit beta</fullName>
    </alternativeName>
    <alternativeName>
        <fullName evidence="6">Transcriptase subunit beta</fullName>
    </alternativeName>
</protein>
<dbReference type="Gene3D" id="3.90.1100.10">
    <property type="match status" value="2"/>
</dbReference>
<dbReference type="Pfam" id="PF10385">
    <property type="entry name" value="RNA_pol_Rpb2_45"/>
    <property type="match status" value="1"/>
</dbReference>
<evidence type="ECO:0000259" key="14">
    <source>
        <dbReference type="Pfam" id="PF04565"/>
    </source>
</evidence>
<dbReference type="Pfam" id="PF04565">
    <property type="entry name" value="RNA_pol_Rpb2_3"/>
    <property type="match status" value="1"/>
</dbReference>
<feature type="domain" description="DNA-directed RNA polymerase subunit 2 hybrid-binding" evidence="10">
    <location>
        <begin position="657"/>
        <end position="1172"/>
    </location>
</feature>
<evidence type="ECO:0000256" key="5">
    <source>
        <dbReference type="ARBA" id="ARBA00048552"/>
    </source>
</evidence>
<dbReference type="Gene3D" id="2.30.150.10">
    <property type="entry name" value="DNA-directed RNA polymerase, beta subunit, external 1 domain"/>
    <property type="match status" value="1"/>
</dbReference>
<evidence type="ECO:0000259" key="15">
    <source>
        <dbReference type="Pfam" id="PF10385"/>
    </source>
</evidence>
<evidence type="ECO:0000259" key="11">
    <source>
        <dbReference type="Pfam" id="PF04560"/>
    </source>
</evidence>
<accession>A0A842HD86</accession>
<dbReference type="EMBL" id="JACHVB010000013">
    <property type="protein sequence ID" value="MBC2593331.1"/>
    <property type="molecule type" value="Genomic_DNA"/>
</dbReference>
<evidence type="ECO:0000313" key="17">
    <source>
        <dbReference type="Proteomes" id="UP000546464"/>
    </source>
</evidence>
<dbReference type="Pfam" id="PF04560">
    <property type="entry name" value="RNA_pol_Rpb2_7"/>
    <property type="match status" value="1"/>
</dbReference>
<keyword evidence="3 6" id="KW-0548">Nucleotidyltransferase</keyword>
<evidence type="ECO:0000256" key="3">
    <source>
        <dbReference type="ARBA" id="ARBA00022695"/>
    </source>
</evidence>
<dbReference type="GO" id="GO:0003677">
    <property type="term" value="F:DNA binding"/>
    <property type="evidence" value="ECO:0007669"/>
    <property type="project" value="UniProtKB-UniRule"/>
</dbReference>
<dbReference type="GO" id="GO:0032549">
    <property type="term" value="F:ribonucleoside binding"/>
    <property type="evidence" value="ECO:0007669"/>
    <property type="project" value="InterPro"/>
</dbReference>
<dbReference type="HAMAP" id="MF_01321">
    <property type="entry name" value="RNApol_bact_RpoB"/>
    <property type="match status" value="1"/>
</dbReference>
<dbReference type="InterPro" id="IPR007120">
    <property type="entry name" value="DNA-dir_RNAP_su2_dom"/>
</dbReference>
<dbReference type="RefSeq" id="WP_185674340.1">
    <property type="nucleotide sequence ID" value="NZ_JACHVB010000013.1"/>
</dbReference>
<evidence type="ECO:0000256" key="1">
    <source>
        <dbReference type="ARBA" id="ARBA00022478"/>
    </source>
</evidence>
<feature type="domain" description="RNA polymerase Rpb2" evidence="12">
    <location>
        <begin position="282"/>
        <end position="389"/>
    </location>
</feature>
<evidence type="ECO:0000259" key="13">
    <source>
        <dbReference type="Pfam" id="PF04563"/>
    </source>
</evidence>
<dbReference type="Pfam" id="PF04561">
    <property type="entry name" value="RNA_pol_Rpb2_2"/>
    <property type="match status" value="1"/>
</dbReference>
<evidence type="ECO:0000256" key="6">
    <source>
        <dbReference type="HAMAP-Rule" id="MF_01321"/>
    </source>
</evidence>
<dbReference type="FunFam" id="3.90.1800.10:FF:000001">
    <property type="entry name" value="DNA-directed RNA polymerase subunit beta"/>
    <property type="match status" value="1"/>
</dbReference>
<proteinExistence type="inferred from homology"/>
<dbReference type="InterPro" id="IPR014724">
    <property type="entry name" value="RNA_pol_RPB2_OB-fold"/>
</dbReference>
<dbReference type="GO" id="GO:0003899">
    <property type="term" value="F:DNA-directed RNA polymerase activity"/>
    <property type="evidence" value="ECO:0007669"/>
    <property type="project" value="UniProtKB-UniRule"/>
</dbReference>
<dbReference type="GO" id="GO:0000428">
    <property type="term" value="C:DNA-directed RNA polymerase complex"/>
    <property type="evidence" value="ECO:0007669"/>
    <property type="project" value="UniProtKB-KW"/>
</dbReference>
<dbReference type="InterPro" id="IPR037033">
    <property type="entry name" value="DNA-dir_RNAP_su2_hyb_sf"/>
</dbReference>
<dbReference type="InterPro" id="IPR007645">
    <property type="entry name" value="RNA_pol_Rpb2_3"/>
</dbReference>
<feature type="domain" description="DNA-directed RNA polymerase beta subunit external 1" evidence="15">
    <location>
        <begin position="528"/>
        <end position="593"/>
    </location>
</feature>
<name>A0A842HD86_9BACT</name>
<evidence type="ECO:0000313" key="16">
    <source>
        <dbReference type="EMBL" id="MBC2593331.1"/>
    </source>
</evidence>
<dbReference type="EC" id="2.7.7.6" evidence="6 8"/>
<evidence type="ECO:0000256" key="8">
    <source>
        <dbReference type="RuleBase" id="RU363031"/>
    </source>
</evidence>
<gene>
    <name evidence="6 16" type="primary">rpoB</name>
    <name evidence="16" type="ORF">H5P28_03555</name>
</gene>
<dbReference type="PROSITE" id="PS01166">
    <property type="entry name" value="RNA_POL_BETA"/>
    <property type="match status" value="1"/>
</dbReference>
<evidence type="ECO:0000256" key="4">
    <source>
        <dbReference type="ARBA" id="ARBA00023163"/>
    </source>
</evidence>
<keyword evidence="4 6" id="KW-0804">Transcription</keyword>
<dbReference type="PANTHER" id="PTHR20856">
    <property type="entry name" value="DNA-DIRECTED RNA POLYMERASE I SUBUNIT 2"/>
    <property type="match status" value="1"/>
</dbReference>
<dbReference type="InterPro" id="IPR010243">
    <property type="entry name" value="RNA_pol_bsu_bac"/>
</dbReference>
<dbReference type="InterPro" id="IPR042107">
    <property type="entry name" value="DNA-dir_RNA_pol_bsu_ext_1_sf"/>
</dbReference>
<dbReference type="Gene3D" id="3.90.1110.10">
    <property type="entry name" value="RNA polymerase Rpb2, domain 2"/>
    <property type="match status" value="2"/>
</dbReference>
<evidence type="ECO:0000256" key="9">
    <source>
        <dbReference type="SAM" id="Coils"/>
    </source>
</evidence>
<feature type="domain" description="RNA polymerase Rpb2" evidence="11">
    <location>
        <begin position="1174"/>
        <end position="1247"/>
    </location>
</feature>
<dbReference type="SUPFAM" id="SSF64484">
    <property type="entry name" value="beta and beta-prime subunits of DNA dependent RNA-polymerase"/>
    <property type="match status" value="1"/>
</dbReference>
<dbReference type="Pfam" id="PF00562">
    <property type="entry name" value="RNA_pol_Rpb2_6"/>
    <property type="match status" value="1"/>
</dbReference>
<keyword evidence="1 6" id="KW-0240">DNA-directed RNA polymerase</keyword>
<dbReference type="GO" id="GO:0006351">
    <property type="term" value="P:DNA-templated transcription"/>
    <property type="evidence" value="ECO:0007669"/>
    <property type="project" value="UniProtKB-UniRule"/>
</dbReference>
<feature type="domain" description="RNA polymerase beta subunit protrusion" evidence="13">
    <location>
        <begin position="18"/>
        <end position="435"/>
    </location>
</feature>
<dbReference type="NCBIfam" id="TIGR02013">
    <property type="entry name" value="rpoB"/>
    <property type="match status" value="1"/>
</dbReference>
<comment type="function">
    <text evidence="6 8">DNA-dependent RNA polymerase catalyzes the transcription of DNA into RNA using the four ribonucleoside triphosphates as substrates.</text>
</comment>
<dbReference type="AlphaFoldDB" id="A0A842HD86"/>
<comment type="catalytic activity">
    <reaction evidence="5 6 8">
        <text>RNA(n) + a ribonucleoside 5'-triphosphate = RNA(n+1) + diphosphate</text>
        <dbReference type="Rhea" id="RHEA:21248"/>
        <dbReference type="Rhea" id="RHEA-COMP:14527"/>
        <dbReference type="Rhea" id="RHEA-COMP:17342"/>
        <dbReference type="ChEBI" id="CHEBI:33019"/>
        <dbReference type="ChEBI" id="CHEBI:61557"/>
        <dbReference type="ChEBI" id="CHEBI:140395"/>
        <dbReference type="EC" id="2.7.7.6"/>
    </reaction>
</comment>